<evidence type="ECO:0000259" key="1">
    <source>
        <dbReference type="Pfam" id="PF04266"/>
    </source>
</evidence>
<sequence length="125" mass="14623">MSYRDSHKVLVFAGEHLEPSLSGIKQITIRKYRPEAHDFKKDELVIGEFLNGYDMLLQIIADTETVPFRDLPDQTAREDGYINREEAFLDLKKYYPNLTKNEKIAIIRYRMVGHTPLGRNKHCPE</sequence>
<dbReference type="InterPro" id="IPR007374">
    <property type="entry name" value="ASCH_domain"/>
</dbReference>
<evidence type="ECO:0000313" key="2">
    <source>
        <dbReference type="EMBL" id="OGF25775.1"/>
    </source>
</evidence>
<evidence type="ECO:0000313" key="3">
    <source>
        <dbReference type="Proteomes" id="UP000178367"/>
    </source>
</evidence>
<dbReference type="STRING" id="1797994.A2227_01070"/>
<organism evidence="2 3">
    <name type="scientific">Candidatus Falkowbacteria bacterium RIFOXYA2_FULL_47_19</name>
    <dbReference type="NCBI Taxonomy" id="1797994"/>
    <lineage>
        <taxon>Bacteria</taxon>
        <taxon>Candidatus Falkowiibacteriota</taxon>
    </lineage>
</organism>
<proteinExistence type="predicted"/>
<dbReference type="Gene3D" id="2.30.130.30">
    <property type="entry name" value="Hypothetical protein"/>
    <property type="match status" value="1"/>
</dbReference>
<comment type="caution">
    <text evidence="2">The sequence shown here is derived from an EMBL/GenBank/DDBJ whole genome shotgun (WGS) entry which is preliminary data.</text>
</comment>
<dbReference type="InterPro" id="IPR015947">
    <property type="entry name" value="PUA-like_sf"/>
</dbReference>
<name>A0A1F5SGF4_9BACT</name>
<feature type="domain" description="ASCH" evidence="1">
    <location>
        <begin position="21"/>
        <end position="112"/>
    </location>
</feature>
<dbReference type="EMBL" id="MFGB01000020">
    <property type="protein sequence ID" value="OGF25775.1"/>
    <property type="molecule type" value="Genomic_DNA"/>
</dbReference>
<protein>
    <recommendedName>
        <fullName evidence="1">ASCH domain-containing protein</fullName>
    </recommendedName>
</protein>
<accession>A0A1F5SGF4</accession>
<dbReference type="Pfam" id="PF04266">
    <property type="entry name" value="ASCH"/>
    <property type="match status" value="1"/>
</dbReference>
<reference evidence="2 3" key="1">
    <citation type="journal article" date="2016" name="Nat. Commun.">
        <title>Thousands of microbial genomes shed light on interconnected biogeochemical processes in an aquifer system.</title>
        <authorList>
            <person name="Anantharaman K."/>
            <person name="Brown C.T."/>
            <person name="Hug L.A."/>
            <person name="Sharon I."/>
            <person name="Castelle C.J."/>
            <person name="Probst A.J."/>
            <person name="Thomas B.C."/>
            <person name="Singh A."/>
            <person name="Wilkins M.J."/>
            <person name="Karaoz U."/>
            <person name="Brodie E.L."/>
            <person name="Williams K.H."/>
            <person name="Hubbard S.S."/>
            <person name="Banfield J.F."/>
        </authorList>
    </citation>
    <scope>NUCLEOTIDE SEQUENCE [LARGE SCALE GENOMIC DNA]</scope>
</reference>
<dbReference type="Proteomes" id="UP000178367">
    <property type="component" value="Unassembled WGS sequence"/>
</dbReference>
<dbReference type="SUPFAM" id="SSF88697">
    <property type="entry name" value="PUA domain-like"/>
    <property type="match status" value="1"/>
</dbReference>
<gene>
    <name evidence="2" type="ORF">A2227_01070</name>
</gene>
<dbReference type="AlphaFoldDB" id="A0A1F5SGF4"/>